<feature type="signal peptide" evidence="2">
    <location>
        <begin position="1"/>
        <end position="25"/>
    </location>
</feature>
<keyword evidence="2" id="KW-0732">Signal</keyword>
<sequence length="202" mass="21095">MRLPRGMAALCVLACVTACSGPPPAVTPPAVPPPPATTSHPPTPARTTTSPPPAFVTPAEVTAACPFVTVDDITHAIGGSWSATAVEQPAEKDSFLCTYKSEFHDAAAFQLRILVPVGRSPRRLSADIAKSCAKSPVAVPGTGDAAFHCQGPDQDIDGIAEKQTRIVVTKTSHGQTRAGVLDLHTIRDDVYVALAKLLSERL</sequence>
<evidence type="ECO:0000313" key="4">
    <source>
        <dbReference type="Proteomes" id="UP000399805"/>
    </source>
</evidence>
<evidence type="ECO:0000313" key="3">
    <source>
        <dbReference type="EMBL" id="VVJ21067.1"/>
    </source>
</evidence>
<dbReference type="EMBL" id="CABVGP010000002">
    <property type="protein sequence ID" value="VVJ21067.1"/>
    <property type="molecule type" value="Genomic_DNA"/>
</dbReference>
<evidence type="ECO:0008006" key="5">
    <source>
        <dbReference type="Google" id="ProtNLM"/>
    </source>
</evidence>
<keyword evidence="4" id="KW-1185">Reference proteome</keyword>
<dbReference type="Proteomes" id="UP000399805">
    <property type="component" value="Unassembled WGS sequence"/>
</dbReference>
<feature type="region of interest" description="Disordered" evidence="1">
    <location>
        <begin position="30"/>
        <end position="53"/>
    </location>
</feature>
<protein>
    <recommendedName>
        <fullName evidence="5">DUF3558 domain-containing protein</fullName>
    </recommendedName>
</protein>
<feature type="chain" id="PRO_5039190150" description="DUF3558 domain-containing protein" evidence="2">
    <location>
        <begin position="26"/>
        <end position="202"/>
    </location>
</feature>
<dbReference type="AlphaFoldDB" id="A0A6I8LZ77"/>
<reference evidence="3 4" key="1">
    <citation type="submission" date="2019-09" db="EMBL/GenBank/DDBJ databases">
        <authorList>
            <person name="Leyn A S."/>
        </authorList>
    </citation>
    <scope>NUCLEOTIDE SEQUENCE [LARGE SCALE GENOMIC DNA]</scope>
    <source>
        <strain evidence="3">AA231_1</strain>
    </source>
</reference>
<name>A0A6I8LZ77_9PSEU</name>
<organism evidence="3 4">
    <name type="scientific">Amycolatopsis camponoti</name>
    <dbReference type="NCBI Taxonomy" id="2606593"/>
    <lineage>
        <taxon>Bacteria</taxon>
        <taxon>Bacillati</taxon>
        <taxon>Actinomycetota</taxon>
        <taxon>Actinomycetes</taxon>
        <taxon>Pseudonocardiales</taxon>
        <taxon>Pseudonocardiaceae</taxon>
        <taxon>Amycolatopsis</taxon>
    </lineage>
</organism>
<accession>A0A6I8LZ77</accession>
<gene>
    <name evidence="3" type="ORF">AA23TX_06088</name>
</gene>
<proteinExistence type="predicted"/>
<evidence type="ECO:0000256" key="1">
    <source>
        <dbReference type="SAM" id="MobiDB-lite"/>
    </source>
</evidence>
<dbReference type="RefSeq" id="WP_155546071.1">
    <property type="nucleotide sequence ID" value="NZ_CABVGP010000002.1"/>
</dbReference>
<evidence type="ECO:0000256" key="2">
    <source>
        <dbReference type="SAM" id="SignalP"/>
    </source>
</evidence>